<dbReference type="InterPro" id="IPR001163">
    <property type="entry name" value="Sm_dom_euk/arc"/>
</dbReference>
<evidence type="ECO:0000313" key="4">
    <source>
        <dbReference type="Proteomes" id="UP000094020"/>
    </source>
</evidence>
<dbReference type="GO" id="GO:0032991">
    <property type="term" value="C:protein-containing complex"/>
    <property type="evidence" value="ECO:0007669"/>
    <property type="project" value="UniProtKB-ARBA"/>
</dbReference>
<feature type="domain" description="Sm" evidence="1">
    <location>
        <begin position="59"/>
        <end position="99"/>
    </location>
</feature>
<dbReference type="Pfam" id="PF01423">
    <property type="entry name" value="LSM"/>
    <property type="match status" value="1"/>
</dbReference>
<dbReference type="EMBL" id="KI894007">
    <property type="protein sequence ID" value="OCF53251.1"/>
    <property type="molecule type" value="Genomic_DNA"/>
</dbReference>
<dbReference type="SUPFAM" id="SSF50182">
    <property type="entry name" value="Sm-like ribonucleoproteins"/>
    <property type="match status" value="1"/>
</dbReference>
<evidence type="ECO:0000313" key="2">
    <source>
        <dbReference type="EMBL" id="OCF53251.1"/>
    </source>
</evidence>
<dbReference type="RefSeq" id="XP_019014470.1">
    <property type="nucleotide sequence ID" value="XM_019152332.1"/>
</dbReference>
<keyword evidence="4" id="KW-1185">Reference proteome</keyword>
<dbReference type="Gene3D" id="2.30.30.100">
    <property type="match status" value="1"/>
</dbReference>
<dbReference type="InterPro" id="IPR010920">
    <property type="entry name" value="LSM_dom_sf"/>
</dbReference>
<reference evidence="3" key="4">
    <citation type="submission" date="2024-02" db="EMBL/GenBank/DDBJ databases">
        <title>Comparative genomics of Cryptococcus and Kwoniella reveals pathogenesis evolution and contrasting modes of karyotype evolution via chromosome fusion or intercentromeric recombination.</title>
        <authorList>
            <person name="Coelho M.A."/>
            <person name="David-Palma M."/>
            <person name="Shea T."/>
            <person name="Bowers K."/>
            <person name="McGinley-Smith S."/>
            <person name="Mohammad A.W."/>
            <person name="Gnirke A."/>
            <person name="Yurkov A.M."/>
            <person name="Nowrousian M."/>
            <person name="Sun S."/>
            <person name="Cuomo C.A."/>
            <person name="Heitman J."/>
        </authorList>
    </citation>
    <scope>NUCLEOTIDE SEQUENCE</scope>
    <source>
        <strain evidence="3">CBS 10737</strain>
    </source>
</reference>
<protein>
    <recommendedName>
        <fullName evidence="1">Sm domain-containing protein</fullName>
    </recommendedName>
</protein>
<dbReference type="AlphaFoldDB" id="A0A1B9ICX4"/>
<dbReference type="STRING" id="1296096.A0A1B9ICX4"/>
<name>A0A1B9ICX4_9TREE</name>
<reference evidence="3" key="2">
    <citation type="submission" date="2013-07" db="EMBL/GenBank/DDBJ databases">
        <authorList>
            <consortium name="The Broad Institute Genome Sequencing Platform"/>
            <person name="Cuomo C."/>
            <person name="Litvintseva A."/>
            <person name="Chen Y."/>
            <person name="Heitman J."/>
            <person name="Sun S."/>
            <person name="Springer D."/>
            <person name="Dromer F."/>
            <person name="Young S.K."/>
            <person name="Zeng Q."/>
            <person name="Gargeya S."/>
            <person name="Fitzgerald M."/>
            <person name="Abouelleil A."/>
            <person name="Alvarado L."/>
            <person name="Berlin A.M."/>
            <person name="Chapman S.B."/>
            <person name="Dewar J."/>
            <person name="Goldberg J."/>
            <person name="Griggs A."/>
            <person name="Gujja S."/>
            <person name="Hansen M."/>
            <person name="Howarth C."/>
            <person name="Imamovic A."/>
            <person name="Larimer J."/>
            <person name="McCowan C."/>
            <person name="Murphy C."/>
            <person name="Pearson M."/>
            <person name="Priest M."/>
            <person name="Roberts A."/>
            <person name="Saif S."/>
            <person name="Shea T."/>
            <person name="Sykes S."/>
            <person name="Wortman J."/>
            <person name="Nusbaum C."/>
            <person name="Birren B."/>
        </authorList>
    </citation>
    <scope>NUCLEOTIDE SEQUENCE</scope>
    <source>
        <strain evidence="3">CBS 10737</strain>
    </source>
</reference>
<dbReference type="Proteomes" id="UP000094020">
    <property type="component" value="Chromosome 1"/>
</dbReference>
<dbReference type="EMBL" id="CP144519">
    <property type="protein sequence ID" value="WWC66868.1"/>
    <property type="molecule type" value="Genomic_DNA"/>
</dbReference>
<sequence length="185" mass="21296">MDISSFLPIETSETSKGIQDLTLNQNEQSQITNDSNLTEISNINQKSIPIKTNTKNKPTLENFLNKQLCITLIDKRIIIGYLICIDKEKNIILNDSLEFKPFYPLGVSSSNFKEWDKFRINRETFWPISEPFTFNSQVQIIENDINLNEIKGWGNRSIGMICIKGKDILKIEINQKLWINLGGDI</sequence>
<accession>A0A1B9ICX4</accession>
<gene>
    <name evidence="2" type="ORF">I206_00552</name>
    <name evidence="3" type="ORF">I206_100775</name>
</gene>
<reference evidence="2" key="1">
    <citation type="submission" date="2013-07" db="EMBL/GenBank/DDBJ databases">
        <title>The Genome Sequence of Cryptococcus pinus CBS10737.</title>
        <authorList>
            <consortium name="The Broad Institute Genome Sequencing Platform"/>
            <person name="Cuomo C."/>
            <person name="Litvintseva A."/>
            <person name="Chen Y."/>
            <person name="Heitman J."/>
            <person name="Sun S."/>
            <person name="Springer D."/>
            <person name="Dromer F."/>
            <person name="Young S.K."/>
            <person name="Zeng Q."/>
            <person name="Gargeya S."/>
            <person name="Fitzgerald M."/>
            <person name="Abouelleil A."/>
            <person name="Alvarado L."/>
            <person name="Berlin A.M."/>
            <person name="Chapman S.B."/>
            <person name="Dewar J."/>
            <person name="Goldberg J."/>
            <person name="Griggs A."/>
            <person name="Gujja S."/>
            <person name="Hansen M."/>
            <person name="Howarth C."/>
            <person name="Imamovic A."/>
            <person name="Larimer J."/>
            <person name="McCowan C."/>
            <person name="Murphy C."/>
            <person name="Pearson M."/>
            <person name="Priest M."/>
            <person name="Roberts A."/>
            <person name="Saif S."/>
            <person name="Shea T."/>
            <person name="Sykes S."/>
            <person name="Wortman J."/>
            <person name="Nusbaum C."/>
            <person name="Birren B."/>
        </authorList>
    </citation>
    <scope>NUCLEOTIDE SEQUENCE [LARGE SCALE GENOMIC DNA]</scope>
    <source>
        <strain evidence="2">CBS 10737</strain>
    </source>
</reference>
<proteinExistence type="predicted"/>
<dbReference type="GeneID" id="30168921"/>
<dbReference type="OrthoDB" id="368909at2759"/>
<evidence type="ECO:0000259" key="1">
    <source>
        <dbReference type="Pfam" id="PF01423"/>
    </source>
</evidence>
<dbReference type="KEGG" id="kpin:30168921"/>
<reference evidence="2" key="3">
    <citation type="submission" date="2016-07" db="EMBL/GenBank/DDBJ databases">
        <title>Evolution of pathogenesis and genome organization in the Tremellales.</title>
        <authorList>
            <person name="Cuomo C."/>
            <person name="Litvintseva A."/>
            <person name="Heitman J."/>
            <person name="Chen Y."/>
            <person name="Sun S."/>
            <person name="Springer D."/>
            <person name="Dromer F."/>
            <person name="Young S."/>
            <person name="Zeng Q."/>
            <person name="Chapman S."/>
            <person name="Gujja S."/>
            <person name="Saif S."/>
            <person name="Birren B."/>
        </authorList>
    </citation>
    <scope>NUCLEOTIDE SEQUENCE</scope>
    <source>
        <strain evidence="2">CBS 10737</strain>
    </source>
</reference>
<organism evidence="2">
    <name type="scientific">Kwoniella pini CBS 10737</name>
    <dbReference type="NCBI Taxonomy" id="1296096"/>
    <lineage>
        <taxon>Eukaryota</taxon>
        <taxon>Fungi</taxon>
        <taxon>Dikarya</taxon>
        <taxon>Basidiomycota</taxon>
        <taxon>Agaricomycotina</taxon>
        <taxon>Tremellomycetes</taxon>
        <taxon>Tremellales</taxon>
        <taxon>Cryptococcaceae</taxon>
        <taxon>Kwoniella</taxon>
    </lineage>
</organism>
<evidence type="ECO:0000313" key="3">
    <source>
        <dbReference type="EMBL" id="WWC66868.1"/>
    </source>
</evidence>